<dbReference type="SFLD" id="SFLDS00003">
    <property type="entry name" value="Haloacid_Dehalogenase"/>
    <property type="match status" value="1"/>
</dbReference>
<dbReference type="Pfam" id="PF00122">
    <property type="entry name" value="E1-E2_ATPase"/>
    <property type="match status" value="1"/>
</dbReference>
<dbReference type="GO" id="GO:0005524">
    <property type="term" value="F:ATP binding"/>
    <property type="evidence" value="ECO:0007669"/>
    <property type="project" value="InterPro"/>
</dbReference>
<feature type="region of interest" description="Disordered" evidence="13">
    <location>
        <begin position="491"/>
        <end position="517"/>
    </location>
</feature>
<evidence type="ECO:0000256" key="6">
    <source>
        <dbReference type="ARBA" id="ARBA00022796"/>
    </source>
</evidence>
<dbReference type="GO" id="GO:0016887">
    <property type="term" value="F:ATP hydrolysis activity"/>
    <property type="evidence" value="ECO:0007669"/>
    <property type="project" value="InterPro"/>
</dbReference>
<dbReference type="CDD" id="cd00371">
    <property type="entry name" value="HMA"/>
    <property type="match status" value="1"/>
</dbReference>
<feature type="transmembrane region" description="Helical" evidence="14">
    <location>
        <begin position="367"/>
        <end position="389"/>
    </location>
</feature>
<feature type="coiled-coil region" evidence="12">
    <location>
        <begin position="84"/>
        <end position="111"/>
    </location>
</feature>
<evidence type="ECO:0000256" key="2">
    <source>
        <dbReference type="ARBA" id="ARBA00006024"/>
    </source>
</evidence>
<dbReference type="GO" id="GO:0055070">
    <property type="term" value="P:copper ion homeostasis"/>
    <property type="evidence" value="ECO:0007669"/>
    <property type="project" value="TreeGrafter"/>
</dbReference>
<dbReference type="Pfam" id="PF00702">
    <property type="entry name" value="Hydrolase"/>
    <property type="match status" value="1"/>
</dbReference>
<keyword evidence="9" id="KW-0186">Copper</keyword>
<dbReference type="PANTHER" id="PTHR43520">
    <property type="entry name" value="ATP7, ISOFORM B"/>
    <property type="match status" value="1"/>
</dbReference>
<feature type="domain" description="HMA" evidence="15">
    <location>
        <begin position="16"/>
        <end position="82"/>
    </location>
</feature>
<reference evidence="16 17" key="2">
    <citation type="submission" date="2007-09" db="EMBL/GenBank/DDBJ databases">
        <title>Draft genome sequence of Clostridium bolteae (ATCC BAA-613).</title>
        <authorList>
            <person name="Sudarsanam P."/>
            <person name="Ley R."/>
            <person name="Guruge J."/>
            <person name="Turnbaugh P.J."/>
            <person name="Mahowald M."/>
            <person name="Liep D."/>
            <person name="Gordon J."/>
        </authorList>
    </citation>
    <scope>NUCLEOTIDE SEQUENCE [LARGE SCALE GENOMIC DNA]</scope>
    <source>
        <strain evidence="17">ATCC BAA-613 / DSM 15670 / CCUG 46953 / JCM 12243 / WAL 16351</strain>
    </source>
</reference>
<accession>A8S156</accession>
<dbReference type="SFLD" id="SFLDF00027">
    <property type="entry name" value="p-type_atpase"/>
    <property type="match status" value="1"/>
</dbReference>
<dbReference type="InterPro" id="IPR023298">
    <property type="entry name" value="ATPase_P-typ_TM_dom_sf"/>
</dbReference>
<dbReference type="InterPro" id="IPR008250">
    <property type="entry name" value="ATPase_P-typ_transduc_dom_A_sf"/>
</dbReference>
<dbReference type="AlphaFoldDB" id="A8S156"/>
<dbReference type="eggNOG" id="COG2217">
    <property type="taxonomic scope" value="Bacteria"/>
</dbReference>
<feature type="transmembrane region" description="Helical" evidence="14">
    <location>
        <begin position="151"/>
        <end position="173"/>
    </location>
</feature>
<dbReference type="FunFam" id="3.30.70.100:FF:000005">
    <property type="entry name" value="Copper-exporting P-type ATPase A"/>
    <property type="match status" value="1"/>
</dbReference>
<feature type="transmembrane region" description="Helical" evidence="14">
    <location>
        <begin position="395"/>
        <end position="416"/>
    </location>
</feature>
<dbReference type="InterPro" id="IPR018303">
    <property type="entry name" value="ATPase_P-typ_P_site"/>
</dbReference>
<feature type="compositionally biased region" description="Basic and acidic residues" evidence="13">
    <location>
        <begin position="497"/>
        <end position="509"/>
    </location>
</feature>
<dbReference type="Pfam" id="PF00403">
    <property type="entry name" value="HMA"/>
    <property type="match status" value="1"/>
</dbReference>
<dbReference type="InterPro" id="IPR023299">
    <property type="entry name" value="ATPase_P-typ_cyto_dom_N"/>
</dbReference>
<keyword evidence="6" id="KW-0406">Ion transport</keyword>
<dbReference type="PRINTS" id="PR00119">
    <property type="entry name" value="CATATPASE"/>
</dbReference>
<evidence type="ECO:0000313" key="16">
    <source>
        <dbReference type="EMBL" id="EDP13821.1"/>
    </source>
</evidence>
<comment type="subcellular location">
    <subcellularLocation>
        <location evidence="1">Cell membrane</location>
        <topology evidence="1">Multi-pass membrane protein</topology>
    </subcellularLocation>
</comment>
<keyword evidence="6" id="KW-0813">Transport</keyword>
<protein>
    <recommendedName>
        <fullName evidence="3">P-type Cu(+) transporter</fullName>
        <ecNumber evidence="3">7.2.2.8</ecNumber>
    </recommendedName>
</protein>
<organism evidence="16 17">
    <name type="scientific">Enterocloster bolteae (strain ATCC BAA-613 / DSM 15670 / CCUG 46953 / JCM 12243 / WAL 16351)</name>
    <name type="common">Clostridium bolteae</name>
    <dbReference type="NCBI Taxonomy" id="411902"/>
    <lineage>
        <taxon>Bacteria</taxon>
        <taxon>Bacillati</taxon>
        <taxon>Bacillota</taxon>
        <taxon>Clostridia</taxon>
        <taxon>Lachnospirales</taxon>
        <taxon>Lachnospiraceae</taxon>
        <taxon>Enterocloster</taxon>
    </lineage>
</organism>
<comment type="catalytic activity">
    <reaction evidence="11">
        <text>Cu(+)(in) + ATP + H2O = Cu(+)(out) + ADP + phosphate + H(+)</text>
        <dbReference type="Rhea" id="RHEA:25792"/>
        <dbReference type="ChEBI" id="CHEBI:15377"/>
        <dbReference type="ChEBI" id="CHEBI:15378"/>
        <dbReference type="ChEBI" id="CHEBI:30616"/>
        <dbReference type="ChEBI" id="CHEBI:43474"/>
        <dbReference type="ChEBI" id="CHEBI:49552"/>
        <dbReference type="ChEBI" id="CHEBI:456216"/>
        <dbReference type="EC" id="7.2.2.8"/>
    </reaction>
</comment>
<evidence type="ECO:0000256" key="7">
    <source>
        <dbReference type="ARBA" id="ARBA00022967"/>
    </source>
</evidence>
<dbReference type="InterPro" id="IPR023214">
    <property type="entry name" value="HAD_sf"/>
</dbReference>
<feature type="transmembrane region" description="Helical" evidence="14">
    <location>
        <begin position="112"/>
        <end position="131"/>
    </location>
</feature>
<dbReference type="GO" id="GO:0005886">
    <property type="term" value="C:plasma membrane"/>
    <property type="evidence" value="ECO:0007669"/>
    <property type="project" value="UniProtKB-SubCell"/>
</dbReference>
<dbReference type="PROSITE" id="PS50846">
    <property type="entry name" value="HMA_2"/>
    <property type="match status" value="1"/>
</dbReference>
<keyword evidence="10 14" id="KW-0472">Membrane</keyword>
<dbReference type="InterPro" id="IPR001757">
    <property type="entry name" value="P_typ_ATPase"/>
</dbReference>
<dbReference type="FunFam" id="2.70.150.10:FF:000002">
    <property type="entry name" value="Copper-transporting ATPase 1, putative"/>
    <property type="match status" value="1"/>
</dbReference>
<dbReference type="InterPro" id="IPR059000">
    <property type="entry name" value="ATPase_P-type_domA"/>
</dbReference>
<feature type="transmembrane region" description="Helical" evidence="14">
    <location>
        <begin position="782"/>
        <end position="801"/>
    </location>
</feature>
<dbReference type="Gene3D" id="3.40.1110.10">
    <property type="entry name" value="Calcium-transporting ATPase, cytoplasmic domain N"/>
    <property type="match status" value="2"/>
</dbReference>
<feature type="transmembrane region" description="Helical" evidence="14">
    <location>
        <begin position="215"/>
        <end position="233"/>
    </location>
</feature>
<dbReference type="PRINTS" id="PR00120">
    <property type="entry name" value="HATPASE"/>
</dbReference>
<dbReference type="Proteomes" id="UP000005396">
    <property type="component" value="Unassembled WGS sequence"/>
</dbReference>
<keyword evidence="5" id="KW-0479">Metal-binding</keyword>
<proteinExistence type="inferred from homology"/>
<dbReference type="SUPFAM" id="SSF81665">
    <property type="entry name" value="Calcium ATPase, transmembrane domain M"/>
    <property type="match status" value="1"/>
</dbReference>
<evidence type="ECO:0000256" key="5">
    <source>
        <dbReference type="ARBA" id="ARBA00022723"/>
    </source>
</evidence>
<evidence type="ECO:0000256" key="1">
    <source>
        <dbReference type="ARBA" id="ARBA00004651"/>
    </source>
</evidence>
<dbReference type="InterPro" id="IPR036163">
    <property type="entry name" value="HMA_dom_sf"/>
</dbReference>
<dbReference type="Gene3D" id="2.70.150.10">
    <property type="entry name" value="Calcium-transporting ATPase, cytoplasmic transduction domain A"/>
    <property type="match status" value="1"/>
</dbReference>
<dbReference type="InterPro" id="IPR036412">
    <property type="entry name" value="HAD-like_sf"/>
</dbReference>
<dbReference type="PaxDb" id="411902-CLOBOL_05858"/>
<evidence type="ECO:0000256" key="11">
    <source>
        <dbReference type="ARBA" id="ARBA00049289"/>
    </source>
</evidence>
<gene>
    <name evidence="16" type="ORF">CLOBOL_05858</name>
</gene>
<evidence type="ECO:0000256" key="14">
    <source>
        <dbReference type="SAM" id="Phobius"/>
    </source>
</evidence>
<keyword evidence="8 14" id="KW-1133">Transmembrane helix</keyword>
<dbReference type="GO" id="GO:0140581">
    <property type="term" value="F:P-type monovalent copper transporter activity"/>
    <property type="evidence" value="ECO:0007669"/>
    <property type="project" value="UniProtKB-EC"/>
</dbReference>
<keyword evidence="7" id="KW-1278">Translocase</keyword>
<comment type="caution">
    <text evidence="16">The sequence shown here is derived from an EMBL/GenBank/DDBJ whole genome shotgun (WGS) entry which is preliminary data.</text>
</comment>
<keyword evidence="4 14" id="KW-0812">Transmembrane</keyword>
<evidence type="ECO:0000256" key="4">
    <source>
        <dbReference type="ARBA" id="ARBA00022692"/>
    </source>
</evidence>
<dbReference type="GO" id="GO:0005507">
    <property type="term" value="F:copper ion binding"/>
    <property type="evidence" value="ECO:0007669"/>
    <property type="project" value="TreeGrafter"/>
</dbReference>
<dbReference type="InterPro" id="IPR044492">
    <property type="entry name" value="P_typ_ATPase_HD_dom"/>
</dbReference>
<evidence type="ECO:0000256" key="3">
    <source>
        <dbReference type="ARBA" id="ARBA00012517"/>
    </source>
</evidence>
<dbReference type="EC" id="7.2.2.8" evidence="3"/>
<dbReference type="SUPFAM" id="SSF56784">
    <property type="entry name" value="HAD-like"/>
    <property type="match status" value="1"/>
</dbReference>
<dbReference type="SUPFAM" id="SSF81653">
    <property type="entry name" value="Calcium ATPase, transduction domain A"/>
    <property type="match status" value="1"/>
</dbReference>
<dbReference type="EMBL" id="ABCC02000045">
    <property type="protein sequence ID" value="EDP13821.1"/>
    <property type="molecule type" value="Genomic_DNA"/>
</dbReference>
<dbReference type="PROSITE" id="PS00154">
    <property type="entry name" value="ATPASE_E1_E2"/>
    <property type="match status" value="1"/>
</dbReference>
<dbReference type="SUPFAM" id="SSF55008">
    <property type="entry name" value="HMA, heavy metal-associated domain"/>
    <property type="match status" value="1"/>
</dbReference>
<reference evidence="16 17" key="1">
    <citation type="submission" date="2007-08" db="EMBL/GenBank/DDBJ databases">
        <authorList>
            <person name="Fulton L."/>
            <person name="Clifton S."/>
            <person name="Fulton B."/>
            <person name="Xu J."/>
            <person name="Minx P."/>
            <person name="Pepin K.H."/>
            <person name="Johnson M."/>
            <person name="Thiruvilangam P."/>
            <person name="Bhonagiri V."/>
            <person name="Nash W.E."/>
            <person name="Mardis E.R."/>
            <person name="Wilson R.K."/>
        </authorList>
    </citation>
    <scope>NUCLEOTIDE SEQUENCE [LARGE SCALE GENOMIC DNA]</scope>
    <source>
        <strain evidence="17">ATCC BAA-613 / DSM 15670 / CCUG 46953 / JCM 12243 / WAL 16351</strain>
    </source>
</reference>
<dbReference type="GO" id="GO:0043682">
    <property type="term" value="F:P-type divalent copper transporter activity"/>
    <property type="evidence" value="ECO:0007669"/>
    <property type="project" value="TreeGrafter"/>
</dbReference>
<evidence type="ECO:0000259" key="15">
    <source>
        <dbReference type="PROSITE" id="PS50846"/>
    </source>
</evidence>
<evidence type="ECO:0000256" key="8">
    <source>
        <dbReference type="ARBA" id="ARBA00022989"/>
    </source>
</evidence>
<dbReference type="Gene3D" id="3.40.50.1000">
    <property type="entry name" value="HAD superfamily/HAD-like"/>
    <property type="match status" value="2"/>
</dbReference>
<feature type="transmembrane region" description="Helical" evidence="14">
    <location>
        <begin position="754"/>
        <end position="776"/>
    </location>
</feature>
<comment type="similarity">
    <text evidence="2">Belongs to the cation transport ATPase (P-type) (TC 3.A.3) family. Type IB subfamily.</text>
</comment>
<evidence type="ECO:0000256" key="9">
    <source>
        <dbReference type="ARBA" id="ARBA00023008"/>
    </source>
</evidence>
<dbReference type="InterPro" id="IPR006121">
    <property type="entry name" value="HMA_dom"/>
</dbReference>
<sequence>MQYTQVGYKEGVKHMTTQQYHIDGMSCAACSSAVERVTRKLNGVESSNVNLTTNRMVITYDESQVTPEMICEKVSKAGFSASLIVEEEQNKKKEEEEWQQQEEQLEAVKRRVVTAICFAVPLLYISMGHMLPFTLPLPAFMQMDKNPLNFALAQLILTVPVLICGRKFYLVGIRSLLKGNPNMDSLVAIGTGSAFIYSLVMTFGIPGDHMKAHQLYYESAAVVVTLVMLGKFMESRSKGKTSEAIRKLMELAPDTAILYENGMEREVETSLVSVGQHILIKPGSRIPLDGILVQGSSSVDESMLTGESIPVEKQPGDSVIGGSMNYNGAMEVEVTHVGSDTTLSKIIKMIEDAQGKKAPISKLADKVAGYFVPAVMGIALVAALLWWILGGKELSFVLTIFVAVLVIACPCALGLATPTAIMVGTGVGAGHGILIKSGEALEICHKVDAVILDKTGTITEGKPKVTDVNVISGAVVEQVWKLESSSVPGAVLPAAGENREGSASKDSVREPQASDDEKKEHLLGIAASCEQMSEHPLGQAIVNAAREKQMDLAMPEAFESITGAGIITTWKGWKVAVGNRRLLDHLHVPVSQDTEKTASEYANTGKTPMYVVIDGRLAGIVCVADTIKETSVEAVEKIKGLGVTVYMVTGDNEKTAQYIGKLAHVDQVVAEVLPEDKAQVVNRLQNEGKTVMMVGDGINDAPALVQADVGCAVGNGSDIALESGDVVLMKSDLMDVYRAVKLSKATIRNIKQNLFWAFFYNSLGIPVAAGVLYLLGGPLLSPMLGGFAMSLSSVCVVGNALRLRNLKL</sequence>
<dbReference type="PANTHER" id="PTHR43520:SF8">
    <property type="entry name" value="P-TYPE CU(+) TRANSPORTER"/>
    <property type="match status" value="1"/>
</dbReference>
<keyword evidence="12" id="KW-0175">Coiled coil</keyword>
<evidence type="ECO:0000256" key="12">
    <source>
        <dbReference type="SAM" id="Coils"/>
    </source>
</evidence>
<dbReference type="NCBIfam" id="TIGR01494">
    <property type="entry name" value="ATPase_P-type"/>
    <property type="match status" value="2"/>
</dbReference>
<evidence type="ECO:0000256" key="13">
    <source>
        <dbReference type="SAM" id="MobiDB-lite"/>
    </source>
</evidence>
<dbReference type="CDD" id="cd02094">
    <property type="entry name" value="P-type_ATPase_Cu-like"/>
    <property type="match status" value="1"/>
</dbReference>
<evidence type="ECO:0000313" key="17">
    <source>
        <dbReference type="Proteomes" id="UP000005396"/>
    </source>
</evidence>
<feature type="transmembrane region" description="Helical" evidence="14">
    <location>
        <begin position="185"/>
        <end position="203"/>
    </location>
</feature>
<dbReference type="SFLD" id="SFLDG00002">
    <property type="entry name" value="C1.7:_P-type_atpase_like"/>
    <property type="match status" value="1"/>
</dbReference>
<dbReference type="Gene3D" id="3.30.70.100">
    <property type="match status" value="1"/>
</dbReference>
<keyword evidence="6" id="KW-0187">Copper transport</keyword>
<evidence type="ECO:0000256" key="10">
    <source>
        <dbReference type="ARBA" id="ARBA00023136"/>
    </source>
</evidence>
<dbReference type="HOGENOM" id="CLU_001771_6_4_9"/>
<name>A8S156_ENTBW</name>